<proteinExistence type="predicted"/>
<evidence type="ECO:0000313" key="3">
    <source>
        <dbReference type="Proteomes" id="UP000199497"/>
    </source>
</evidence>
<organism evidence="2 3">
    <name type="scientific">Actinopolyspora xinjiangensis</name>
    <dbReference type="NCBI Taxonomy" id="405564"/>
    <lineage>
        <taxon>Bacteria</taxon>
        <taxon>Bacillati</taxon>
        <taxon>Actinomycetota</taxon>
        <taxon>Actinomycetes</taxon>
        <taxon>Actinopolysporales</taxon>
        <taxon>Actinopolysporaceae</taxon>
        <taxon>Actinopolyspora</taxon>
    </lineage>
</organism>
<dbReference type="EMBL" id="FNJR01000016">
    <property type="protein sequence ID" value="SDP94475.1"/>
    <property type="molecule type" value="Genomic_DNA"/>
</dbReference>
<protein>
    <submittedName>
        <fullName evidence="2">Uncharacterized protein</fullName>
    </submittedName>
</protein>
<gene>
    <name evidence="2" type="ORF">SAMN04487905_11620</name>
</gene>
<dbReference type="STRING" id="405564.SAMN04487905_11620"/>
<evidence type="ECO:0000256" key="1">
    <source>
        <dbReference type="SAM" id="MobiDB-lite"/>
    </source>
</evidence>
<feature type="region of interest" description="Disordered" evidence="1">
    <location>
        <begin position="87"/>
        <end position="119"/>
    </location>
</feature>
<sequence>MTAPLPGSWENRYEHPCRAEIASAAPWRENGGSAIWPKSHSSFCGCFGNSEPRSGISRKTTSPTANVRLRRNFPVVECTPRDVLGGECRGRGVSHSDQPTGAAPGRPGSGARRPPETRDRARALVSGDAAWPSSIPMSEIYSGEPLFPGLLGRAANDEGCWTSVRCLSGFPSRVEDVRAMCGGVSDSSVECGFLPIALRNASCGTEYDDCRTRRTTSMLRAGRDLIAGRGSRYEQRRWTSGPFRDGCFLAR</sequence>
<accession>A0A1H0WVK6</accession>
<reference evidence="3" key="1">
    <citation type="submission" date="2016-10" db="EMBL/GenBank/DDBJ databases">
        <authorList>
            <person name="Varghese N."/>
            <person name="Submissions S."/>
        </authorList>
    </citation>
    <scope>NUCLEOTIDE SEQUENCE [LARGE SCALE GENOMIC DNA]</scope>
    <source>
        <strain evidence="3">DSM 46732</strain>
    </source>
</reference>
<evidence type="ECO:0000313" key="2">
    <source>
        <dbReference type="EMBL" id="SDP94475.1"/>
    </source>
</evidence>
<dbReference type="AlphaFoldDB" id="A0A1H0WVK6"/>
<name>A0A1H0WVK6_9ACTN</name>
<keyword evidence="3" id="KW-1185">Reference proteome</keyword>
<feature type="compositionally biased region" description="Low complexity" evidence="1">
    <location>
        <begin position="101"/>
        <end position="112"/>
    </location>
</feature>
<dbReference type="Proteomes" id="UP000199497">
    <property type="component" value="Unassembled WGS sequence"/>
</dbReference>